<dbReference type="PANTHER" id="PTHR34365">
    <property type="entry name" value="ENOLASE (DUF1399)"/>
    <property type="match status" value="1"/>
</dbReference>
<dbReference type="KEGG" id="hoh:Hoch_2862"/>
<dbReference type="EMBL" id="CP001804">
    <property type="protein sequence ID" value="ACY15386.1"/>
    <property type="molecule type" value="Genomic_DNA"/>
</dbReference>
<sequence>MISVDLLEAARRSETFPKEWSPERTKEALRRYEKFLQLAAKHRDVPVAPTRDIDVMWHLHMLSPRAYYEDCQRLFGAILDHDGGFGQEPSEIPLLKATFEKTAALWEAEYGEPYIVSAEAGDATVKCWHDCQSRCWHACKSAQAV</sequence>
<evidence type="ECO:0008006" key="3">
    <source>
        <dbReference type="Google" id="ProtNLM"/>
    </source>
</evidence>
<evidence type="ECO:0000313" key="1">
    <source>
        <dbReference type="EMBL" id="ACY15386.1"/>
    </source>
</evidence>
<dbReference type="STRING" id="502025.Hoch_2862"/>
<evidence type="ECO:0000313" key="2">
    <source>
        <dbReference type="Proteomes" id="UP000001880"/>
    </source>
</evidence>
<dbReference type="Proteomes" id="UP000001880">
    <property type="component" value="Chromosome"/>
</dbReference>
<dbReference type="AlphaFoldDB" id="D0LPM3"/>
<dbReference type="HOGENOM" id="CLU_120903_1_0_7"/>
<proteinExistence type="predicted"/>
<dbReference type="Pfam" id="PF07173">
    <property type="entry name" value="GRDP-like"/>
    <property type="match status" value="1"/>
</dbReference>
<dbReference type="PANTHER" id="PTHR34365:SF7">
    <property type="entry name" value="GLYCINE-RICH DOMAIN-CONTAINING PROTEIN 1"/>
    <property type="match status" value="1"/>
</dbReference>
<gene>
    <name evidence="1" type="ordered locus">Hoch_2862</name>
</gene>
<accession>D0LPM3</accession>
<keyword evidence="2" id="KW-1185">Reference proteome</keyword>
<protein>
    <recommendedName>
        <fullName evidence="3">Glycine-rich domain-containing protein-like</fullName>
    </recommendedName>
</protein>
<dbReference type="OrthoDB" id="5328543at2"/>
<dbReference type="eggNOG" id="COG4278">
    <property type="taxonomic scope" value="Bacteria"/>
</dbReference>
<organism evidence="1 2">
    <name type="scientific">Haliangium ochraceum (strain DSM 14365 / JCM 11303 / SMP-2)</name>
    <dbReference type="NCBI Taxonomy" id="502025"/>
    <lineage>
        <taxon>Bacteria</taxon>
        <taxon>Pseudomonadati</taxon>
        <taxon>Myxococcota</taxon>
        <taxon>Polyangia</taxon>
        <taxon>Haliangiales</taxon>
        <taxon>Kofleriaceae</taxon>
        <taxon>Haliangium</taxon>
    </lineage>
</organism>
<reference evidence="1 2" key="1">
    <citation type="journal article" date="2010" name="Stand. Genomic Sci.">
        <title>Complete genome sequence of Haliangium ochraceum type strain (SMP-2).</title>
        <authorList>
            <consortium name="US DOE Joint Genome Institute (JGI-PGF)"/>
            <person name="Ivanova N."/>
            <person name="Daum C."/>
            <person name="Lang E."/>
            <person name="Abt B."/>
            <person name="Kopitz M."/>
            <person name="Saunders E."/>
            <person name="Lapidus A."/>
            <person name="Lucas S."/>
            <person name="Glavina Del Rio T."/>
            <person name="Nolan M."/>
            <person name="Tice H."/>
            <person name="Copeland A."/>
            <person name="Cheng J.F."/>
            <person name="Chen F."/>
            <person name="Bruce D."/>
            <person name="Goodwin L."/>
            <person name="Pitluck S."/>
            <person name="Mavromatis K."/>
            <person name="Pati A."/>
            <person name="Mikhailova N."/>
            <person name="Chen A."/>
            <person name="Palaniappan K."/>
            <person name="Land M."/>
            <person name="Hauser L."/>
            <person name="Chang Y.J."/>
            <person name="Jeffries C.D."/>
            <person name="Detter J.C."/>
            <person name="Brettin T."/>
            <person name="Rohde M."/>
            <person name="Goker M."/>
            <person name="Bristow J."/>
            <person name="Markowitz V."/>
            <person name="Eisen J.A."/>
            <person name="Hugenholtz P."/>
            <person name="Kyrpides N.C."/>
            <person name="Klenk H.P."/>
        </authorList>
    </citation>
    <scope>NUCLEOTIDE SEQUENCE [LARGE SCALE GENOMIC DNA]</scope>
    <source>
        <strain evidence="2">DSM 14365 / CIP 107738 / JCM 11303 / AJ 13395 / SMP-2</strain>
    </source>
</reference>
<dbReference type="InterPro" id="IPR009836">
    <property type="entry name" value="GRDP-like"/>
</dbReference>
<name>D0LPM3_HALO1</name>